<dbReference type="Proteomes" id="UP001318040">
    <property type="component" value="Chromosome 74"/>
</dbReference>
<dbReference type="CDD" id="cd11793">
    <property type="entry name" value="SH3_ephexin1_like"/>
    <property type="match status" value="1"/>
</dbReference>
<accession>A0AAJ7XJE4</accession>
<evidence type="ECO:0000259" key="5">
    <source>
        <dbReference type="PROSITE" id="PS50002"/>
    </source>
</evidence>
<evidence type="ECO:0000256" key="4">
    <source>
        <dbReference type="SAM" id="MobiDB-lite"/>
    </source>
</evidence>
<dbReference type="InterPro" id="IPR035899">
    <property type="entry name" value="DBL_dom_sf"/>
</dbReference>
<proteinExistence type="predicted"/>
<dbReference type="Gene3D" id="2.30.29.30">
    <property type="entry name" value="Pleckstrin-homology domain (PH domain)/Phosphotyrosine-binding domain (PTB)"/>
    <property type="match status" value="1"/>
</dbReference>
<feature type="domain" description="DH" evidence="6">
    <location>
        <begin position="33"/>
        <end position="217"/>
    </location>
</feature>
<reference evidence="8" key="1">
    <citation type="submission" date="2025-08" db="UniProtKB">
        <authorList>
            <consortium name="RefSeq"/>
        </authorList>
    </citation>
    <scope>IDENTIFICATION</scope>
    <source>
        <tissue evidence="8">Sperm</tissue>
    </source>
</reference>
<dbReference type="PROSITE" id="PS50010">
    <property type="entry name" value="DH_2"/>
    <property type="match status" value="1"/>
</dbReference>
<dbReference type="GO" id="GO:0005085">
    <property type="term" value="F:guanyl-nucleotide exchange factor activity"/>
    <property type="evidence" value="ECO:0007669"/>
    <property type="project" value="UniProtKB-KW"/>
</dbReference>
<evidence type="ECO:0000259" key="6">
    <source>
        <dbReference type="PROSITE" id="PS50010"/>
    </source>
</evidence>
<dbReference type="KEGG" id="pmrn:116958228"/>
<dbReference type="SUPFAM" id="SSF48065">
    <property type="entry name" value="DBL homology domain (DH-domain)"/>
    <property type="match status" value="1"/>
</dbReference>
<evidence type="ECO:0000256" key="2">
    <source>
        <dbReference type="ARBA" id="ARBA00022658"/>
    </source>
</evidence>
<dbReference type="FunFam" id="1.20.900.10:FF:000007">
    <property type="entry name" value="rho guanine nucleotide exchange factor 19"/>
    <property type="match status" value="1"/>
</dbReference>
<keyword evidence="7" id="KW-1185">Reference proteome</keyword>
<gene>
    <name evidence="8" type="primary">LOC116958228</name>
</gene>
<protein>
    <submittedName>
        <fullName evidence="8">Ephexin-1-like</fullName>
    </submittedName>
</protein>
<dbReference type="AlphaFoldDB" id="A0AAJ7XJE4"/>
<dbReference type="Gene3D" id="1.20.900.10">
    <property type="entry name" value="Dbl homology (DH) domain"/>
    <property type="match status" value="1"/>
</dbReference>
<evidence type="ECO:0000313" key="8">
    <source>
        <dbReference type="RefSeq" id="XP_032836646.1"/>
    </source>
</evidence>
<keyword evidence="2" id="KW-0344">Guanine-nucleotide releasing factor</keyword>
<dbReference type="SUPFAM" id="SSF50044">
    <property type="entry name" value="SH3-domain"/>
    <property type="match status" value="1"/>
</dbReference>
<dbReference type="SMART" id="SM00233">
    <property type="entry name" value="PH"/>
    <property type="match status" value="1"/>
</dbReference>
<name>A0AAJ7XJE4_PETMA</name>
<dbReference type="RefSeq" id="XP_032836646.1">
    <property type="nucleotide sequence ID" value="XM_032980755.1"/>
</dbReference>
<evidence type="ECO:0000256" key="3">
    <source>
        <dbReference type="PROSITE-ProRule" id="PRU00192"/>
    </source>
</evidence>
<feature type="compositionally biased region" description="Low complexity" evidence="4">
    <location>
        <begin position="310"/>
        <end position="331"/>
    </location>
</feature>
<keyword evidence="1 3" id="KW-0728">SH3 domain</keyword>
<organism evidence="7 8">
    <name type="scientific">Petromyzon marinus</name>
    <name type="common">Sea lamprey</name>
    <dbReference type="NCBI Taxonomy" id="7757"/>
    <lineage>
        <taxon>Eukaryota</taxon>
        <taxon>Metazoa</taxon>
        <taxon>Chordata</taxon>
        <taxon>Craniata</taxon>
        <taxon>Vertebrata</taxon>
        <taxon>Cyclostomata</taxon>
        <taxon>Hyperoartia</taxon>
        <taxon>Petromyzontiformes</taxon>
        <taxon>Petromyzontidae</taxon>
        <taxon>Petromyzon</taxon>
    </lineage>
</organism>
<dbReference type="InterPro" id="IPR047270">
    <property type="entry name" value="PH_ephexin"/>
</dbReference>
<dbReference type="Pfam" id="PF00018">
    <property type="entry name" value="SH3_1"/>
    <property type="match status" value="1"/>
</dbReference>
<dbReference type="InterPro" id="IPR001849">
    <property type="entry name" value="PH_domain"/>
</dbReference>
<dbReference type="CDD" id="cd01221">
    <property type="entry name" value="PH_ephexin"/>
    <property type="match status" value="1"/>
</dbReference>
<dbReference type="PROSITE" id="PS50002">
    <property type="entry name" value="SH3"/>
    <property type="match status" value="1"/>
</dbReference>
<dbReference type="Gene3D" id="2.30.30.40">
    <property type="entry name" value="SH3 Domains"/>
    <property type="match status" value="1"/>
</dbReference>
<dbReference type="InterPro" id="IPR001452">
    <property type="entry name" value="SH3_domain"/>
</dbReference>
<dbReference type="PANTHER" id="PTHR12845">
    <property type="entry name" value="GUANINE NUCLEOTIDE EXCHANGE FACTOR"/>
    <property type="match status" value="1"/>
</dbReference>
<evidence type="ECO:0000256" key="1">
    <source>
        <dbReference type="ARBA" id="ARBA00022443"/>
    </source>
</evidence>
<feature type="region of interest" description="Disordered" evidence="4">
    <location>
        <begin position="310"/>
        <end position="347"/>
    </location>
</feature>
<dbReference type="InterPro" id="IPR036028">
    <property type="entry name" value="SH3-like_dom_sf"/>
</dbReference>
<sequence length="494" mass="54946">MVPVPGATSTLWQDLPHVRESGLLEELSSDDIKRQEALFELVISEASYLRSLALVSDVFLSSAALAAAMEPRDHRVLFSNLAEVKEASARFLLELEDRVDESPLIADVCDIVLSHAQRGFRAYVPYVTNQPYQEQVYQRLMQESVQFASVVSRLVEDRRCERLPFTSFLILPFQRITRLKLLVENILKRTELGSYAEETAGSALRALEKIVHECNEGVRKMKQVEELIAIAKVIDFHKIKAVGLISQSRRLVKKGELLEVTTHRVLGGSRLRAGHRPLHLVIFNDLLLLAKKSAGRLQVLEYAHRAMAQATPGPAPASAPGATAPTAAGASTPPPPPPSPAASSSGDNDFLLVLLENHERRHTEHRLRAPSPSDMQRWIDAISPPKHTDDGEQIYEDWDCPQVQCVHAYTAQQADELALEQADVVNVTRKTPDGWMQGVRLADDQRGWFPASYVEEITNYHVRARNLRERFRVLCAAQRLQDGGACAGPPPGVP</sequence>
<dbReference type="CDD" id="cd00160">
    <property type="entry name" value="RhoGEF"/>
    <property type="match status" value="1"/>
</dbReference>
<dbReference type="SMART" id="SM00325">
    <property type="entry name" value="RhoGEF"/>
    <property type="match status" value="1"/>
</dbReference>
<dbReference type="PANTHER" id="PTHR12845:SF5">
    <property type="entry name" value="EPHEXIN, ISOFORM D"/>
    <property type="match status" value="1"/>
</dbReference>
<dbReference type="SMART" id="SM00326">
    <property type="entry name" value="SH3"/>
    <property type="match status" value="1"/>
</dbReference>
<dbReference type="InterPro" id="IPR011993">
    <property type="entry name" value="PH-like_dom_sf"/>
</dbReference>
<dbReference type="InterPro" id="IPR000219">
    <property type="entry name" value="DH_dom"/>
</dbReference>
<dbReference type="InterPro" id="IPR047271">
    <property type="entry name" value="Ephexin-like"/>
</dbReference>
<dbReference type="Pfam" id="PF00621">
    <property type="entry name" value="RhoGEF"/>
    <property type="match status" value="1"/>
</dbReference>
<feature type="domain" description="SH3" evidence="5">
    <location>
        <begin position="398"/>
        <end position="459"/>
    </location>
</feature>
<dbReference type="SUPFAM" id="SSF50729">
    <property type="entry name" value="PH domain-like"/>
    <property type="match status" value="1"/>
</dbReference>
<evidence type="ECO:0000313" key="7">
    <source>
        <dbReference type="Proteomes" id="UP001318040"/>
    </source>
</evidence>